<evidence type="ECO:0000313" key="1">
    <source>
        <dbReference type="EMBL" id="PFH46429.1"/>
    </source>
</evidence>
<evidence type="ECO:0000313" key="2">
    <source>
        <dbReference type="Proteomes" id="UP000242287"/>
    </source>
</evidence>
<sequence>DVVHVDAHPTLSYFIPEDIIHHGLEQHYKRFEESPVGSKCGLPLVSFLDPYIIVTPSYIHFREIFCLR</sequence>
<name>A0A2A9N831_9AGAR</name>
<dbReference type="OrthoDB" id="3046524at2759"/>
<protein>
    <submittedName>
        <fullName evidence="1">Uncharacterized protein</fullName>
    </submittedName>
</protein>
<accession>A0A2A9N831</accession>
<proteinExistence type="predicted"/>
<dbReference type="AlphaFoldDB" id="A0A2A9N831"/>
<dbReference type="EMBL" id="KZ302194">
    <property type="protein sequence ID" value="PFH46429.1"/>
    <property type="molecule type" value="Genomic_DNA"/>
</dbReference>
<organism evidence="1 2">
    <name type="scientific">Amanita thiersii Skay4041</name>
    <dbReference type="NCBI Taxonomy" id="703135"/>
    <lineage>
        <taxon>Eukaryota</taxon>
        <taxon>Fungi</taxon>
        <taxon>Dikarya</taxon>
        <taxon>Basidiomycota</taxon>
        <taxon>Agaricomycotina</taxon>
        <taxon>Agaricomycetes</taxon>
        <taxon>Agaricomycetidae</taxon>
        <taxon>Agaricales</taxon>
        <taxon>Pluteineae</taxon>
        <taxon>Amanitaceae</taxon>
        <taxon>Amanita</taxon>
    </lineage>
</organism>
<gene>
    <name evidence="1" type="ORF">AMATHDRAFT_155066</name>
</gene>
<feature type="non-terminal residue" evidence="1">
    <location>
        <position position="1"/>
    </location>
</feature>
<keyword evidence="2" id="KW-1185">Reference proteome</keyword>
<dbReference type="Proteomes" id="UP000242287">
    <property type="component" value="Unassembled WGS sequence"/>
</dbReference>
<reference evidence="1 2" key="1">
    <citation type="submission" date="2014-02" db="EMBL/GenBank/DDBJ databases">
        <title>Transposable element dynamics among asymbiotic and ectomycorrhizal Amanita fungi.</title>
        <authorList>
            <consortium name="DOE Joint Genome Institute"/>
            <person name="Hess J."/>
            <person name="Skrede I."/>
            <person name="Wolfe B."/>
            <person name="LaButti K."/>
            <person name="Ohm R.A."/>
            <person name="Grigoriev I.V."/>
            <person name="Pringle A."/>
        </authorList>
    </citation>
    <scope>NUCLEOTIDE SEQUENCE [LARGE SCALE GENOMIC DNA]</scope>
    <source>
        <strain evidence="1 2">SKay4041</strain>
    </source>
</reference>